<dbReference type="Proteomes" id="UP000000768">
    <property type="component" value="Chromosome 5"/>
</dbReference>
<reference evidence="3 4" key="1">
    <citation type="journal article" date="2009" name="Nature">
        <title>The Sorghum bicolor genome and the diversification of grasses.</title>
        <authorList>
            <person name="Paterson A.H."/>
            <person name="Bowers J.E."/>
            <person name="Bruggmann R."/>
            <person name="Dubchak I."/>
            <person name="Grimwood J."/>
            <person name="Gundlach H."/>
            <person name="Haberer G."/>
            <person name="Hellsten U."/>
            <person name="Mitros T."/>
            <person name="Poliakov A."/>
            <person name="Schmutz J."/>
            <person name="Spannagl M."/>
            <person name="Tang H."/>
            <person name="Wang X."/>
            <person name="Wicker T."/>
            <person name="Bharti A.K."/>
            <person name="Chapman J."/>
            <person name="Feltus F.A."/>
            <person name="Gowik U."/>
            <person name="Grigoriev I.V."/>
            <person name="Lyons E."/>
            <person name="Maher C.A."/>
            <person name="Martis M."/>
            <person name="Narechania A."/>
            <person name="Otillar R.P."/>
            <person name="Penning B.W."/>
            <person name="Salamov A.A."/>
            <person name="Wang Y."/>
            <person name="Zhang L."/>
            <person name="Carpita N.C."/>
            <person name="Freeling M."/>
            <person name="Gingle A.R."/>
            <person name="Hash C.T."/>
            <person name="Keller B."/>
            <person name="Klein P."/>
            <person name="Kresovich S."/>
            <person name="McCann M.C."/>
            <person name="Ming R."/>
            <person name="Peterson D.G."/>
            <person name="Mehboob-ur-Rahman"/>
            <person name="Ware D."/>
            <person name="Westhoff P."/>
            <person name="Mayer K.F."/>
            <person name="Messing J."/>
            <person name="Rokhsar D.S."/>
        </authorList>
    </citation>
    <scope>NUCLEOTIDE SEQUENCE [LARGE SCALE GENOMIC DNA]</scope>
    <source>
        <strain evidence="4">cv. BTx623</strain>
    </source>
</reference>
<dbReference type="AlphaFoldDB" id="A0A1B6PQS3"/>
<organism evidence="3 4">
    <name type="scientific">Sorghum bicolor</name>
    <name type="common">Sorghum</name>
    <name type="synonym">Sorghum vulgare</name>
    <dbReference type="NCBI Taxonomy" id="4558"/>
    <lineage>
        <taxon>Eukaryota</taxon>
        <taxon>Viridiplantae</taxon>
        <taxon>Streptophyta</taxon>
        <taxon>Embryophyta</taxon>
        <taxon>Tracheophyta</taxon>
        <taxon>Spermatophyta</taxon>
        <taxon>Magnoliopsida</taxon>
        <taxon>Liliopsida</taxon>
        <taxon>Poales</taxon>
        <taxon>Poaceae</taxon>
        <taxon>PACMAD clade</taxon>
        <taxon>Panicoideae</taxon>
        <taxon>Andropogonodae</taxon>
        <taxon>Andropogoneae</taxon>
        <taxon>Sorghinae</taxon>
        <taxon>Sorghum</taxon>
    </lineage>
</organism>
<proteinExistence type="predicted"/>
<keyword evidence="2" id="KW-1133">Transmembrane helix</keyword>
<keyword evidence="2" id="KW-0812">Transmembrane</keyword>
<dbReference type="Gramene" id="KXG28018">
    <property type="protein sequence ID" value="KXG28018"/>
    <property type="gene ID" value="SORBI_3005G076000"/>
</dbReference>
<gene>
    <name evidence="3" type="ORF">SORBI_3005G076000</name>
</gene>
<keyword evidence="4" id="KW-1185">Reference proteome</keyword>
<feature type="region of interest" description="Disordered" evidence="1">
    <location>
        <begin position="17"/>
        <end position="36"/>
    </location>
</feature>
<dbReference type="PANTHER" id="PTHR37753">
    <property type="entry name" value="OS01G0940600 PROTEIN"/>
    <property type="match status" value="1"/>
</dbReference>
<accession>A0A1B6PQS3</accession>
<evidence type="ECO:0000313" key="4">
    <source>
        <dbReference type="Proteomes" id="UP000000768"/>
    </source>
</evidence>
<keyword evidence="2" id="KW-0472">Membrane</keyword>
<dbReference type="EMBL" id="CM000764">
    <property type="protein sequence ID" value="KXG28018.1"/>
    <property type="molecule type" value="Genomic_DNA"/>
</dbReference>
<dbReference type="InParanoid" id="A0A1B6PQS3"/>
<evidence type="ECO:0000313" key="3">
    <source>
        <dbReference type="EMBL" id="KXG28018.1"/>
    </source>
</evidence>
<evidence type="ECO:0000256" key="2">
    <source>
        <dbReference type="SAM" id="Phobius"/>
    </source>
</evidence>
<feature type="transmembrane region" description="Helical" evidence="2">
    <location>
        <begin position="94"/>
        <end position="115"/>
    </location>
</feature>
<name>A0A1B6PQS3_SORBI</name>
<dbReference type="STRING" id="4558.A0A1B6PQS3"/>
<reference evidence="4" key="2">
    <citation type="journal article" date="2018" name="Plant J.">
        <title>The Sorghum bicolor reference genome: improved assembly, gene annotations, a transcriptome atlas, and signatures of genome organization.</title>
        <authorList>
            <person name="McCormick R.F."/>
            <person name="Truong S.K."/>
            <person name="Sreedasyam A."/>
            <person name="Jenkins J."/>
            <person name="Shu S."/>
            <person name="Sims D."/>
            <person name="Kennedy M."/>
            <person name="Amirebrahimi M."/>
            <person name="Weers B.D."/>
            <person name="McKinley B."/>
            <person name="Mattison A."/>
            <person name="Morishige D.T."/>
            <person name="Grimwood J."/>
            <person name="Schmutz J."/>
            <person name="Mullet J.E."/>
        </authorList>
    </citation>
    <scope>NUCLEOTIDE SEQUENCE [LARGE SCALE GENOMIC DNA]</scope>
    <source>
        <strain evidence="4">cv. BTx623</strain>
    </source>
</reference>
<protein>
    <submittedName>
        <fullName evidence="3">Uncharacterized protein</fullName>
    </submittedName>
</protein>
<evidence type="ECO:0000256" key="1">
    <source>
        <dbReference type="SAM" id="MobiDB-lite"/>
    </source>
</evidence>
<sequence>MLSGGCSGVCCGAEMSGRAGTRPQIPASSESPSHPSRPWRWAAMLRLFLCTATLPCSGRPVRASSFIRPVPGGARRRGRGHLMVAGGPPSTNQLILAFMLPLPLFIGTLVIAARVTADLEDRFLREFSYEDGQERMNLGLPMDLRTGTVGLYKDFSGMSTPTTNRC</sequence>
<dbReference type="PANTHER" id="PTHR37753:SF1">
    <property type="entry name" value="OS01G0940600 PROTEIN"/>
    <property type="match status" value="1"/>
</dbReference>